<evidence type="ECO:0000313" key="4">
    <source>
        <dbReference type="EMBL" id="CDP37583.1"/>
    </source>
</evidence>
<reference evidence="4" key="2">
    <citation type="submission" date="2014-06" db="EMBL/GenBank/DDBJ databases">
        <title>The complete genome of Blastobotrys (Arxula) adeninivorans LS3 - a yeast of biotechnological interest.</title>
        <authorList>
            <person name="Kunze G."/>
            <person name="Gaillardin C."/>
            <person name="Czernicka M."/>
            <person name="Durrens P."/>
            <person name="Martin T."/>
            <person name="Boer E."/>
            <person name="Gabaldon T."/>
            <person name="Cruz J."/>
            <person name="Talla E."/>
            <person name="Marck C."/>
            <person name="Goffeau A."/>
            <person name="Barbe V."/>
            <person name="Baret P."/>
            <person name="Baronian K."/>
            <person name="Beier S."/>
            <person name="Bleykasten C."/>
            <person name="Bode R."/>
            <person name="Casaregola S."/>
            <person name="Despons L."/>
            <person name="Fairhead C."/>
            <person name="Giersberg M."/>
            <person name="Gierski P."/>
            <person name="Hahnel U."/>
            <person name="Hartmann A."/>
            <person name="Jankowska D."/>
            <person name="Jubin C."/>
            <person name="Jung P."/>
            <person name="Lafontaine I."/>
            <person name="Leh-Louis V."/>
            <person name="Lemaire M."/>
            <person name="Marcet-Houben M."/>
            <person name="Mascher M."/>
            <person name="Morel G."/>
            <person name="Richard G.-F."/>
            <person name="Riechen J."/>
            <person name="Sacerdot C."/>
            <person name="Sarkar A."/>
            <person name="Savel G."/>
            <person name="Schacherer J."/>
            <person name="Sherman D."/>
            <person name="Straub M.-L."/>
            <person name="Stein N."/>
            <person name="Thierry A."/>
            <person name="Trautwein-Schult A."/>
            <person name="Westhof E."/>
            <person name="Worch S."/>
            <person name="Dujon B."/>
            <person name="Souciet J.-L."/>
            <person name="Wincker P."/>
            <person name="Scholz U."/>
            <person name="Neuveglise N."/>
        </authorList>
    </citation>
    <scope>NUCLEOTIDE SEQUENCE</scope>
    <source>
        <strain evidence="4">LS3</strain>
    </source>
</reference>
<organism evidence="4">
    <name type="scientific">Blastobotrys adeninivorans</name>
    <name type="common">Yeast</name>
    <name type="synonym">Arxula adeninivorans</name>
    <dbReference type="NCBI Taxonomy" id="409370"/>
    <lineage>
        <taxon>Eukaryota</taxon>
        <taxon>Fungi</taxon>
        <taxon>Dikarya</taxon>
        <taxon>Ascomycota</taxon>
        <taxon>Saccharomycotina</taxon>
        <taxon>Dipodascomycetes</taxon>
        <taxon>Dipodascales</taxon>
        <taxon>Trichomonascaceae</taxon>
        <taxon>Blastobotrys</taxon>
    </lineage>
</organism>
<dbReference type="GO" id="GO:0030170">
    <property type="term" value="F:pyridoxal phosphate binding"/>
    <property type="evidence" value="ECO:0007669"/>
    <property type="project" value="InterPro"/>
</dbReference>
<protein>
    <submittedName>
        <fullName evidence="4">ARAD1D14762p</fullName>
    </submittedName>
</protein>
<dbReference type="PhylomeDB" id="A0A060T9E6"/>
<feature type="domain" description="Aminotransferase class I/classII large" evidence="3">
    <location>
        <begin position="52"/>
        <end position="379"/>
    </location>
</feature>
<sequence>MVYQEDFAVERWMDEYETKVKLNIAETCCYSLSINEVAEIIGKPFPTEELVKARLVYGAIPGSDQLRGQLADLINETSPGAPIKLTKDDVLVTNGAIGANFLVYYALAAPGDHVVIADPIYQQLQSVPAMFGAKVERLVLRPENGFLPDLNELRAMVKKGQTKFINLNSPHNPTGTVIPQKMMEEIVQIARDADAYLILDEVYRPLYHSVPEGETPCSAATMYEKAVITSSMSKAYGLAGLRLGWVATSNKELLQECLKRRDYNTISVGLVDDLISSWAMSGRHKLLEYNNKLCRENLKIVDEFVTQSEGRVSLVRPQAGTTMFVQVNGSSKTTEEICRLLAEKYDTLAVPGETFGREGFIRIGYANEPEELREGLSRLNQLLKEHSA</sequence>
<dbReference type="Gene3D" id="3.40.640.10">
    <property type="entry name" value="Type I PLP-dependent aspartate aminotransferase-like (Major domain)"/>
    <property type="match status" value="1"/>
</dbReference>
<keyword evidence="2" id="KW-0663">Pyridoxal phosphate</keyword>
<evidence type="ECO:0000256" key="2">
    <source>
        <dbReference type="ARBA" id="ARBA00022898"/>
    </source>
</evidence>
<dbReference type="AlphaFoldDB" id="A0A060T9E6"/>
<dbReference type="InterPro" id="IPR004839">
    <property type="entry name" value="Aminotransferase_I/II_large"/>
</dbReference>
<dbReference type="PROSITE" id="PS00105">
    <property type="entry name" value="AA_TRANSFER_CLASS_1"/>
    <property type="match status" value="1"/>
</dbReference>
<dbReference type="InterPro" id="IPR015422">
    <property type="entry name" value="PyrdxlP-dep_Trfase_small"/>
</dbReference>
<evidence type="ECO:0000259" key="3">
    <source>
        <dbReference type="Pfam" id="PF00155"/>
    </source>
</evidence>
<evidence type="ECO:0000256" key="1">
    <source>
        <dbReference type="ARBA" id="ARBA00007441"/>
    </source>
</evidence>
<dbReference type="InterPro" id="IPR015421">
    <property type="entry name" value="PyrdxlP-dep_Trfase_major"/>
</dbReference>
<dbReference type="GO" id="GO:0003824">
    <property type="term" value="F:catalytic activity"/>
    <property type="evidence" value="ECO:0007669"/>
    <property type="project" value="InterPro"/>
</dbReference>
<dbReference type="PANTHER" id="PTHR43510">
    <property type="entry name" value="AMINOTRANSFERASE FUNCTION, HYPOTHETICAL (EUROFUNG)"/>
    <property type="match status" value="1"/>
</dbReference>
<proteinExistence type="inferred from homology"/>
<dbReference type="PANTHER" id="PTHR43510:SF1">
    <property type="entry name" value="AMINOTRANSFERASE FUNCTION, HYPOTHETICAL (EUROFUNG)"/>
    <property type="match status" value="1"/>
</dbReference>
<dbReference type="InterPro" id="IPR004838">
    <property type="entry name" value="NHTrfase_class1_PyrdxlP-BS"/>
</dbReference>
<dbReference type="InterPro" id="IPR015424">
    <property type="entry name" value="PyrdxlP-dep_Trfase"/>
</dbReference>
<dbReference type="SUPFAM" id="SSF53383">
    <property type="entry name" value="PLP-dependent transferases"/>
    <property type="match status" value="1"/>
</dbReference>
<comment type="similarity">
    <text evidence="1">Belongs to the class-I pyridoxal-phosphate-dependent aminotransferase family.</text>
</comment>
<dbReference type="EMBL" id="HG937694">
    <property type="protein sequence ID" value="CDP37583.1"/>
    <property type="molecule type" value="Genomic_DNA"/>
</dbReference>
<gene>
    <name evidence="4" type="ORF">GNLVRS02_ARAD1D14762g</name>
</gene>
<dbReference type="Pfam" id="PF00155">
    <property type="entry name" value="Aminotran_1_2"/>
    <property type="match status" value="1"/>
</dbReference>
<dbReference type="CDD" id="cd00609">
    <property type="entry name" value="AAT_like"/>
    <property type="match status" value="1"/>
</dbReference>
<reference evidence="4" key="1">
    <citation type="submission" date="2014-02" db="EMBL/GenBank/DDBJ databases">
        <authorList>
            <person name="Genoscope - CEA"/>
        </authorList>
    </citation>
    <scope>NUCLEOTIDE SEQUENCE</scope>
    <source>
        <strain evidence="4">LS3</strain>
    </source>
</reference>
<accession>A0A060T9E6</accession>
<name>A0A060T9E6_BLAAD</name>
<dbReference type="Gene3D" id="3.90.1150.10">
    <property type="entry name" value="Aspartate Aminotransferase, domain 1"/>
    <property type="match status" value="1"/>
</dbReference>